<dbReference type="GO" id="GO:0016740">
    <property type="term" value="F:transferase activity"/>
    <property type="evidence" value="ECO:0007669"/>
    <property type="project" value="UniProtKB-KW"/>
</dbReference>
<evidence type="ECO:0000313" key="2">
    <source>
        <dbReference type="EMBL" id="QHI70307.1"/>
    </source>
</evidence>
<gene>
    <name evidence="2" type="ORF">GT409_12930</name>
</gene>
<dbReference type="InterPro" id="IPR029044">
    <property type="entry name" value="Nucleotide-diphossugar_trans"/>
</dbReference>
<organism evidence="2 3">
    <name type="scientific">Tichowtungia aerotolerans</name>
    <dbReference type="NCBI Taxonomy" id="2697043"/>
    <lineage>
        <taxon>Bacteria</taxon>
        <taxon>Pseudomonadati</taxon>
        <taxon>Kiritimatiellota</taxon>
        <taxon>Tichowtungiia</taxon>
        <taxon>Tichowtungiales</taxon>
        <taxon>Tichowtungiaceae</taxon>
        <taxon>Tichowtungia</taxon>
    </lineage>
</organism>
<name>A0A6P1M8T7_9BACT</name>
<evidence type="ECO:0000313" key="3">
    <source>
        <dbReference type="Proteomes" id="UP000464954"/>
    </source>
</evidence>
<dbReference type="SUPFAM" id="SSF53448">
    <property type="entry name" value="Nucleotide-diphospho-sugar transferases"/>
    <property type="match status" value="1"/>
</dbReference>
<keyword evidence="3" id="KW-1185">Reference proteome</keyword>
<dbReference type="InterPro" id="IPR001173">
    <property type="entry name" value="Glyco_trans_2-like"/>
</dbReference>
<dbReference type="KEGG" id="taer:GT409_12930"/>
<reference evidence="2 3" key="1">
    <citation type="submission" date="2020-01" db="EMBL/GenBank/DDBJ databases">
        <title>Ponticoccus aerotolerans gen. nov., sp. nov., an anaerobic bacterium and proposal of Ponticoccusceae fam. nov., Ponticoccusles ord. nov. and Ponticoccuse classis nov. in the phylum Kiritimatiellaeota.</title>
        <authorList>
            <person name="Zhou L.Y."/>
            <person name="Du Z.J."/>
        </authorList>
    </citation>
    <scope>NUCLEOTIDE SEQUENCE [LARGE SCALE GENOMIC DNA]</scope>
    <source>
        <strain evidence="2 3">S-5007</strain>
    </source>
</reference>
<keyword evidence="2" id="KW-0808">Transferase</keyword>
<feature type="domain" description="Glycosyltransferase 2-like" evidence="1">
    <location>
        <begin position="7"/>
        <end position="162"/>
    </location>
</feature>
<dbReference type="EMBL" id="CP047593">
    <property type="protein sequence ID" value="QHI70307.1"/>
    <property type="molecule type" value="Genomic_DNA"/>
</dbReference>
<proteinExistence type="predicted"/>
<evidence type="ECO:0000259" key="1">
    <source>
        <dbReference type="Pfam" id="PF00535"/>
    </source>
</evidence>
<sequence>MRICFGMAARNEQEIIPTTLRSLFAQSVFSSDIDVEFICVANNCTDRTAQVAQETIDAFLEKTENPSRLRLEVFETETPGKNNVINHTVHNFGHPETDYFFFIDADISFITTDVIQSMIDALEAKPDAFIASDRPVKHVAFKKRQNLFDRISMRTSYINQNAPGQIFGQLYIARGDFMRHFLLPHEIIQDDGFVKKMAVTNFLTEPDDPERRVASAHAAYHLFEAYTRPYDIYATQRRQISGYMIHEWHWTFLKSQIQKGEDAGDVIMRLTKENPHWSTELVDRKVKESDTKRHYRIVIRTRISRWKHSTTTKKLTQLPLLLFQLALDSVVYQDARRVIQKNRSSIWRDTSSSAESLAS</sequence>
<accession>A0A6P1M8T7</accession>
<dbReference type="RefSeq" id="WP_160629484.1">
    <property type="nucleotide sequence ID" value="NZ_CP047593.1"/>
</dbReference>
<dbReference type="CDD" id="cd00761">
    <property type="entry name" value="Glyco_tranf_GTA_type"/>
    <property type="match status" value="1"/>
</dbReference>
<dbReference type="Gene3D" id="3.90.550.10">
    <property type="entry name" value="Spore Coat Polysaccharide Biosynthesis Protein SpsA, Chain A"/>
    <property type="match status" value="1"/>
</dbReference>
<dbReference type="Pfam" id="PF00535">
    <property type="entry name" value="Glycos_transf_2"/>
    <property type="match status" value="1"/>
</dbReference>
<dbReference type="Proteomes" id="UP000464954">
    <property type="component" value="Chromosome"/>
</dbReference>
<dbReference type="AlphaFoldDB" id="A0A6P1M8T7"/>
<protein>
    <submittedName>
        <fullName evidence="2">Glycosyltransferase</fullName>
    </submittedName>
</protein>